<evidence type="ECO:0000256" key="10">
    <source>
        <dbReference type="ARBA" id="ARBA00034617"/>
    </source>
</evidence>
<comment type="cofactor">
    <cofactor evidence="1">
        <name>Mg(2+)</name>
        <dbReference type="ChEBI" id="CHEBI:18420"/>
    </cofactor>
</comment>
<keyword evidence="6 18" id="KW-0347">Helicase</keyword>
<dbReference type="PROSITE" id="PS50967">
    <property type="entry name" value="HRDC"/>
    <property type="match status" value="1"/>
</dbReference>
<dbReference type="Proteomes" id="UP000251634">
    <property type="component" value="Unassembled WGS sequence"/>
</dbReference>
<evidence type="ECO:0000256" key="4">
    <source>
        <dbReference type="ARBA" id="ARBA00022741"/>
    </source>
</evidence>
<keyword evidence="3" id="KW-0479">Metal-binding</keyword>
<dbReference type="InterPro" id="IPR044876">
    <property type="entry name" value="HRDC_dom_sf"/>
</dbReference>
<name>A0A329TKZ6_9FIRM</name>
<sequence length="526" mass="59076">MEDQRSILKKVFGYDSFRPGQEEIVKRLLGGQDVLAVMPTGAGKSICYQVPALLLPGITLVVSPLVSLMKDQVGALVQAGVAAAFLNNSLTDNQKALMLHRAREGWYKIIYVAPERLEMPGFQRFAQEKLISMVTVDEAHCISQWGQDFRPSYLRIKAFVDSLPSRPVVGAFTATATAHVRDDIRTHLALKDPYEVTTGFDRPNLYFESRRALPSEKPRVLLDYVLREGDHAGIVYCSTTKQVDETARLLQSRGIRAAAYHAKLDAEVRRKNQDDFLYDRVQIMVATNAFGMGIDKPNVRFVIHYNMPKDLESYYQEAGRAGRDGEPARCILLYSGTDVRTIRFFIDKEMEADNGLPADVKAEAARKAEERLKYMTFYSTTPRCLRGFMLQYFGEAAPAKCGNCSNCLMAEEAARQMEQRAAEAKQRAAASARRLAEKPRRRPADVELSAEDEKLLADLYALRKRLASKQKVPAYLVFSDATLREMVQKKPFSTDELLNITGVGEKKAARYGTIFLAAIEEAVRSR</sequence>
<evidence type="ECO:0000256" key="12">
    <source>
        <dbReference type="ARBA" id="ARBA00044535"/>
    </source>
</evidence>
<dbReference type="PROSITE" id="PS51194">
    <property type="entry name" value="HELICASE_CTER"/>
    <property type="match status" value="1"/>
</dbReference>
<dbReference type="Pfam" id="PF00270">
    <property type="entry name" value="DEAD"/>
    <property type="match status" value="1"/>
</dbReference>
<dbReference type="RefSeq" id="WP_112115766.1">
    <property type="nucleotide sequence ID" value="NZ_PRKZ01000005.1"/>
</dbReference>
<evidence type="ECO:0000313" key="19">
    <source>
        <dbReference type="Proteomes" id="UP000251634"/>
    </source>
</evidence>
<evidence type="ECO:0000256" key="5">
    <source>
        <dbReference type="ARBA" id="ARBA00022801"/>
    </source>
</evidence>
<comment type="caution">
    <text evidence="18">The sequence shown here is derived from an EMBL/GenBank/DDBJ whole genome shotgun (WGS) entry which is preliminary data.</text>
</comment>
<keyword evidence="5" id="KW-0378">Hydrolase</keyword>
<dbReference type="NCBIfam" id="TIGR00614">
    <property type="entry name" value="recQ_fam"/>
    <property type="match status" value="1"/>
</dbReference>
<evidence type="ECO:0000259" key="17">
    <source>
        <dbReference type="PROSITE" id="PS51194"/>
    </source>
</evidence>
<dbReference type="InterPro" id="IPR004589">
    <property type="entry name" value="DNA_helicase_ATP-dep_RecQ"/>
</dbReference>
<evidence type="ECO:0000259" key="16">
    <source>
        <dbReference type="PROSITE" id="PS51192"/>
    </source>
</evidence>
<dbReference type="Pfam" id="PF00570">
    <property type="entry name" value="HRDC"/>
    <property type="match status" value="1"/>
</dbReference>
<comment type="similarity">
    <text evidence="2">Belongs to the helicase family. RecQ subfamily.</text>
</comment>
<proteinExistence type="inferred from homology"/>
<evidence type="ECO:0000256" key="3">
    <source>
        <dbReference type="ARBA" id="ARBA00022723"/>
    </source>
</evidence>
<dbReference type="GO" id="GO:0030894">
    <property type="term" value="C:replisome"/>
    <property type="evidence" value="ECO:0007669"/>
    <property type="project" value="TreeGrafter"/>
</dbReference>
<evidence type="ECO:0000256" key="2">
    <source>
        <dbReference type="ARBA" id="ARBA00005446"/>
    </source>
</evidence>
<keyword evidence="9" id="KW-0413">Isomerase</keyword>
<keyword evidence="8" id="KW-0238">DNA-binding</keyword>
<evidence type="ECO:0000313" key="18">
    <source>
        <dbReference type="EMBL" id="RAW49598.1"/>
    </source>
</evidence>
<dbReference type="Pfam" id="PF16124">
    <property type="entry name" value="RecQ_Zn_bind"/>
    <property type="match status" value="1"/>
</dbReference>
<dbReference type="InterPro" id="IPR027417">
    <property type="entry name" value="P-loop_NTPase"/>
</dbReference>
<dbReference type="GO" id="GO:0006281">
    <property type="term" value="P:DNA repair"/>
    <property type="evidence" value="ECO:0007669"/>
    <property type="project" value="TreeGrafter"/>
</dbReference>
<dbReference type="CDD" id="cd18794">
    <property type="entry name" value="SF2_C_RecQ"/>
    <property type="match status" value="1"/>
</dbReference>
<evidence type="ECO:0000256" key="9">
    <source>
        <dbReference type="ARBA" id="ARBA00023235"/>
    </source>
</evidence>
<dbReference type="GO" id="GO:0043590">
    <property type="term" value="C:bacterial nucleoid"/>
    <property type="evidence" value="ECO:0007669"/>
    <property type="project" value="TreeGrafter"/>
</dbReference>
<dbReference type="InterPro" id="IPR002121">
    <property type="entry name" value="HRDC_dom"/>
</dbReference>
<dbReference type="PANTHER" id="PTHR13710:SF105">
    <property type="entry name" value="ATP-DEPENDENT DNA HELICASE Q1"/>
    <property type="match status" value="1"/>
</dbReference>
<dbReference type="GO" id="GO:0009378">
    <property type="term" value="F:four-way junction helicase activity"/>
    <property type="evidence" value="ECO:0007669"/>
    <property type="project" value="TreeGrafter"/>
</dbReference>
<dbReference type="SUPFAM" id="SSF52540">
    <property type="entry name" value="P-loop containing nucleoside triphosphate hydrolases"/>
    <property type="match status" value="1"/>
</dbReference>
<keyword evidence="7" id="KW-0067">ATP-binding</keyword>
<feature type="domain" description="Helicase C-terminal" evidence="17">
    <location>
        <begin position="220"/>
        <end position="373"/>
    </location>
</feature>
<dbReference type="GO" id="GO:0016787">
    <property type="term" value="F:hydrolase activity"/>
    <property type="evidence" value="ECO:0007669"/>
    <property type="project" value="UniProtKB-KW"/>
</dbReference>
<dbReference type="CDD" id="cd17920">
    <property type="entry name" value="DEXHc_RecQ"/>
    <property type="match status" value="1"/>
</dbReference>
<dbReference type="Pfam" id="PF00271">
    <property type="entry name" value="Helicase_C"/>
    <property type="match status" value="1"/>
</dbReference>
<dbReference type="EMBL" id="PRKZ01000005">
    <property type="protein sequence ID" value="RAW49598.1"/>
    <property type="molecule type" value="Genomic_DNA"/>
</dbReference>
<feature type="coiled-coil region" evidence="14">
    <location>
        <begin position="407"/>
        <end position="434"/>
    </location>
</feature>
<dbReference type="GO" id="GO:0006310">
    <property type="term" value="P:DNA recombination"/>
    <property type="evidence" value="ECO:0007669"/>
    <property type="project" value="InterPro"/>
</dbReference>
<evidence type="ECO:0000256" key="7">
    <source>
        <dbReference type="ARBA" id="ARBA00022840"/>
    </source>
</evidence>
<dbReference type="GO" id="GO:0005524">
    <property type="term" value="F:ATP binding"/>
    <property type="evidence" value="ECO:0007669"/>
    <property type="project" value="UniProtKB-KW"/>
</dbReference>
<dbReference type="SUPFAM" id="SSF47819">
    <property type="entry name" value="HRDC-like"/>
    <property type="match status" value="1"/>
</dbReference>
<reference evidence="18 19" key="1">
    <citation type="submission" date="2018-02" db="EMBL/GenBank/DDBJ databases">
        <title>Complete genome sequencing of Faecalibacterium prausnitzii strains isolated from the human gut.</title>
        <authorList>
            <person name="Fitzgerald B.C."/>
            <person name="Shkoporov A.N."/>
            <person name="Ross P.R."/>
            <person name="Hill C."/>
        </authorList>
    </citation>
    <scope>NUCLEOTIDE SEQUENCE [LARGE SCALE GENOMIC DNA]</scope>
    <source>
        <strain evidence="18 19">APC942/8-14-2</strain>
    </source>
</reference>
<dbReference type="InterPro" id="IPR001650">
    <property type="entry name" value="Helicase_C-like"/>
</dbReference>
<accession>A0A329TKZ6</accession>
<evidence type="ECO:0000256" key="11">
    <source>
        <dbReference type="ARBA" id="ARBA00034808"/>
    </source>
</evidence>
<comment type="catalytic activity">
    <reaction evidence="10">
        <text>Couples ATP hydrolysis with the unwinding of duplex DNA by translocating in the 3'-5' direction.</text>
        <dbReference type="EC" id="5.6.2.4"/>
    </reaction>
</comment>
<keyword evidence="4" id="KW-0547">Nucleotide-binding</keyword>
<feature type="domain" description="Helicase ATP-binding" evidence="16">
    <location>
        <begin position="25"/>
        <end position="194"/>
    </location>
</feature>
<evidence type="ECO:0000256" key="6">
    <source>
        <dbReference type="ARBA" id="ARBA00022806"/>
    </source>
</evidence>
<dbReference type="GO" id="GO:0005737">
    <property type="term" value="C:cytoplasm"/>
    <property type="evidence" value="ECO:0007669"/>
    <property type="project" value="TreeGrafter"/>
</dbReference>
<dbReference type="InterPro" id="IPR010997">
    <property type="entry name" value="HRDC-like_sf"/>
</dbReference>
<dbReference type="GO" id="GO:0046872">
    <property type="term" value="F:metal ion binding"/>
    <property type="evidence" value="ECO:0007669"/>
    <property type="project" value="UniProtKB-KW"/>
</dbReference>
<dbReference type="InterPro" id="IPR032284">
    <property type="entry name" value="RecQ_Zn-bd"/>
</dbReference>
<dbReference type="EC" id="5.6.2.4" evidence="11"/>
<dbReference type="FunFam" id="3.40.50.300:FF:001389">
    <property type="entry name" value="ATP-dependent DNA helicase RecQ"/>
    <property type="match status" value="1"/>
</dbReference>
<dbReference type="InterPro" id="IPR014001">
    <property type="entry name" value="Helicase_ATP-bd"/>
</dbReference>
<dbReference type="AlphaFoldDB" id="A0A329TKZ6"/>
<gene>
    <name evidence="18" type="ORF">C4N25_08855</name>
</gene>
<protein>
    <recommendedName>
        <fullName evidence="12">ATP-dependent DNA helicase RecQ</fullName>
        <ecNumber evidence="11">5.6.2.4</ecNumber>
    </recommendedName>
    <alternativeName>
        <fullName evidence="13">DNA 3'-5' helicase RecQ</fullName>
    </alternativeName>
</protein>
<dbReference type="InterPro" id="IPR011545">
    <property type="entry name" value="DEAD/DEAH_box_helicase_dom"/>
</dbReference>
<evidence type="ECO:0000256" key="13">
    <source>
        <dbReference type="ARBA" id="ARBA00044550"/>
    </source>
</evidence>
<dbReference type="PROSITE" id="PS51192">
    <property type="entry name" value="HELICASE_ATP_BIND_1"/>
    <property type="match status" value="1"/>
</dbReference>
<feature type="domain" description="HRDC" evidence="15">
    <location>
        <begin position="449"/>
        <end position="526"/>
    </location>
</feature>
<organism evidence="18 19">
    <name type="scientific">Faecalibacterium prausnitzii</name>
    <dbReference type="NCBI Taxonomy" id="853"/>
    <lineage>
        <taxon>Bacteria</taxon>
        <taxon>Bacillati</taxon>
        <taxon>Bacillota</taxon>
        <taxon>Clostridia</taxon>
        <taxon>Eubacteriales</taxon>
        <taxon>Oscillospiraceae</taxon>
        <taxon>Faecalibacterium</taxon>
    </lineage>
</organism>
<dbReference type="SMART" id="SM00341">
    <property type="entry name" value="HRDC"/>
    <property type="match status" value="1"/>
</dbReference>
<dbReference type="SMART" id="SM00487">
    <property type="entry name" value="DEXDc"/>
    <property type="match status" value="1"/>
</dbReference>
<dbReference type="SMART" id="SM00490">
    <property type="entry name" value="HELICc"/>
    <property type="match status" value="1"/>
</dbReference>
<evidence type="ECO:0000256" key="8">
    <source>
        <dbReference type="ARBA" id="ARBA00023125"/>
    </source>
</evidence>
<dbReference type="GO" id="GO:0003677">
    <property type="term" value="F:DNA binding"/>
    <property type="evidence" value="ECO:0007669"/>
    <property type="project" value="UniProtKB-KW"/>
</dbReference>
<evidence type="ECO:0000256" key="1">
    <source>
        <dbReference type="ARBA" id="ARBA00001946"/>
    </source>
</evidence>
<dbReference type="GO" id="GO:0043138">
    <property type="term" value="F:3'-5' DNA helicase activity"/>
    <property type="evidence" value="ECO:0007669"/>
    <property type="project" value="UniProtKB-EC"/>
</dbReference>
<dbReference type="Gene3D" id="1.10.150.80">
    <property type="entry name" value="HRDC domain"/>
    <property type="match status" value="1"/>
</dbReference>
<evidence type="ECO:0000259" key="15">
    <source>
        <dbReference type="PROSITE" id="PS50967"/>
    </source>
</evidence>
<dbReference type="PANTHER" id="PTHR13710">
    <property type="entry name" value="DNA HELICASE RECQ FAMILY MEMBER"/>
    <property type="match status" value="1"/>
</dbReference>
<evidence type="ECO:0000256" key="14">
    <source>
        <dbReference type="SAM" id="Coils"/>
    </source>
</evidence>
<dbReference type="Gene3D" id="3.40.50.300">
    <property type="entry name" value="P-loop containing nucleotide triphosphate hydrolases"/>
    <property type="match status" value="2"/>
</dbReference>
<keyword evidence="14" id="KW-0175">Coiled coil</keyword>